<dbReference type="Gene3D" id="1.10.260.40">
    <property type="entry name" value="lambda repressor-like DNA-binding domains"/>
    <property type="match status" value="1"/>
</dbReference>
<dbReference type="InterPro" id="IPR001387">
    <property type="entry name" value="Cro/C1-type_HTH"/>
</dbReference>
<dbReference type="CDD" id="cd00093">
    <property type="entry name" value="HTH_XRE"/>
    <property type="match status" value="1"/>
</dbReference>
<gene>
    <name evidence="1" type="ORF">JMUB3936_2056</name>
</gene>
<dbReference type="Proteomes" id="UP000321944">
    <property type="component" value="Chromosome"/>
</dbReference>
<dbReference type="EMBL" id="AP019841">
    <property type="protein sequence ID" value="BBM55749.1"/>
    <property type="molecule type" value="Genomic_DNA"/>
</dbReference>
<dbReference type="SUPFAM" id="SSF47413">
    <property type="entry name" value="lambda repressor-like DNA-binding domains"/>
    <property type="match status" value="1"/>
</dbReference>
<dbReference type="InterPro" id="IPR010982">
    <property type="entry name" value="Lambda_DNA-bd_dom_sf"/>
</dbReference>
<dbReference type="OrthoDB" id="80879at2"/>
<dbReference type="RefSeq" id="WP_021742996.1">
    <property type="nucleotide sequence ID" value="NZ_AP019841.1"/>
</dbReference>
<organism evidence="1 2">
    <name type="scientific">Leptotrichia wadei</name>
    <dbReference type="NCBI Taxonomy" id="157687"/>
    <lineage>
        <taxon>Bacteria</taxon>
        <taxon>Fusobacteriati</taxon>
        <taxon>Fusobacteriota</taxon>
        <taxon>Fusobacteriia</taxon>
        <taxon>Fusobacteriales</taxon>
        <taxon>Leptotrichiaceae</taxon>
        <taxon>Leptotrichia</taxon>
    </lineage>
</organism>
<proteinExistence type="predicted"/>
<name>A0A510KVZ8_9FUSO</name>
<protein>
    <recommendedName>
        <fullName evidence="3">Toxin-antitoxin system, antitoxin component, Xre family</fullName>
    </recommendedName>
</protein>
<sequence length="72" mass="8726">MNLEDKRLIYYTLKSRIRKKKLNYKEISKKMNISESGLNKKMNGKNFFTQSEIYELKELLELSNDELVQIFF</sequence>
<evidence type="ECO:0000313" key="2">
    <source>
        <dbReference type="Proteomes" id="UP000321944"/>
    </source>
</evidence>
<dbReference type="GO" id="GO:0003677">
    <property type="term" value="F:DNA binding"/>
    <property type="evidence" value="ECO:0007669"/>
    <property type="project" value="InterPro"/>
</dbReference>
<accession>A0A510KVZ8</accession>
<evidence type="ECO:0008006" key="3">
    <source>
        <dbReference type="Google" id="ProtNLM"/>
    </source>
</evidence>
<dbReference type="AlphaFoldDB" id="A0A510KVZ8"/>
<evidence type="ECO:0000313" key="1">
    <source>
        <dbReference type="EMBL" id="BBM55749.1"/>
    </source>
</evidence>
<reference evidence="1 2" key="1">
    <citation type="submission" date="2019-07" db="EMBL/GenBank/DDBJ databases">
        <title>Complete Genome Sequence of Leptotrichia wadei Strain JMUB3936.</title>
        <authorList>
            <person name="Watanabe S."/>
            <person name="Cui L."/>
        </authorList>
    </citation>
    <scope>NUCLEOTIDE SEQUENCE [LARGE SCALE GENOMIC DNA]</scope>
    <source>
        <strain evidence="1 2">JMUB3936</strain>
    </source>
</reference>